<proteinExistence type="predicted"/>
<evidence type="ECO:0000259" key="1">
    <source>
        <dbReference type="PROSITE" id="PS51704"/>
    </source>
</evidence>
<gene>
    <name evidence="2" type="ORF">ANTHELSMS3_00147</name>
</gene>
<evidence type="ECO:0000313" key="3">
    <source>
        <dbReference type="Proteomes" id="UP000203589"/>
    </source>
</evidence>
<dbReference type="OrthoDB" id="384721at2"/>
<dbReference type="AlphaFoldDB" id="A0A222DY76"/>
<dbReference type="PROSITE" id="PS51704">
    <property type="entry name" value="GP_PDE"/>
    <property type="match status" value="1"/>
</dbReference>
<dbReference type="PANTHER" id="PTHR46211">
    <property type="entry name" value="GLYCEROPHOSPHORYL DIESTER PHOSPHODIESTERASE"/>
    <property type="match status" value="1"/>
</dbReference>
<dbReference type="SUPFAM" id="SSF51695">
    <property type="entry name" value="PLC-like phosphodiesterases"/>
    <property type="match status" value="1"/>
</dbReference>
<name>A0A222DY76_9RHOB</name>
<keyword evidence="3" id="KW-1185">Reference proteome</keyword>
<dbReference type="GO" id="GO:0006629">
    <property type="term" value="P:lipid metabolic process"/>
    <property type="evidence" value="ECO:0007669"/>
    <property type="project" value="InterPro"/>
</dbReference>
<dbReference type="Proteomes" id="UP000203589">
    <property type="component" value="Chromosome"/>
</dbReference>
<accession>A0A222DY76</accession>
<protein>
    <submittedName>
        <fullName evidence="2">Glycerophosphoryl diester phosphodiesterase</fullName>
        <ecNumber evidence="2">3.1.4.46</ecNumber>
    </submittedName>
</protein>
<dbReference type="Pfam" id="PF03009">
    <property type="entry name" value="GDPD"/>
    <property type="match status" value="1"/>
</dbReference>
<dbReference type="EMBL" id="CP022540">
    <property type="protein sequence ID" value="ASP18873.1"/>
    <property type="molecule type" value="Genomic_DNA"/>
</dbReference>
<dbReference type="PANTHER" id="PTHR46211:SF1">
    <property type="entry name" value="GLYCEROPHOSPHODIESTER PHOSPHODIESTERASE, CYTOPLASMIC"/>
    <property type="match status" value="1"/>
</dbReference>
<dbReference type="Gene3D" id="3.20.20.190">
    <property type="entry name" value="Phosphatidylinositol (PI) phosphodiesterase"/>
    <property type="match status" value="1"/>
</dbReference>
<dbReference type="KEGG" id="aht:ANTHELSMS3_00147"/>
<reference evidence="2 3" key="1">
    <citation type="submission" date="2017-07" db="EMBL/GenBank/DDBJ databases">
        <title>Genome Sequence of Antarctobacter heliothermus Strain SMS3 Isolated from a culture of the Diatom Skeletonema marinoi.</title>
        <authorList>
            <person name="Topel M."/>
            <person name="Pinder M.I.M."/>
            <person name="Johansson O.N."/>
            <person name="Kourtchenko O."/>
            <person name="Godhe A."/>
            <person name="Clarke A.K."/>
        </authorList>
    </citation>
    <scope>NUCLEOTIDE SEQUENCE [LARGE SCALE GENOMIC DNA]</scope>
    <source>
        <strain evidence="2 3">SMS3</strain>
    </source>
</reference>
<dbReference type="EC" id="3.1.4.46" evidence="2"/>
<organism evidence="2 3">
    <name type="scientific">Antarctobacter heliothermus</name>
    <dbReference type="NCBI Taxonomy" id="74033"/>
    <lineage>
        <taxon>Bacteria</taxon>
        <taxon>Pseudomonadati</taxon>
        <taxon>Pseudomonadota</taxon>
        <taxon>Alphaproteobacteria</taxon>
        <taxon>Rhodobacterales</taxon>
        <taxon>Roseobacteraceae</taxon>
        <taxon>Antarctobacter</taxon>
    </lineage>
</organism>
<dbReference type="RefSeq" id="WP_094033207.1">
    <property type="nucleotide sequence ID" value="NZ_CP022540.1"/>
</dbReference>
<sequence>MTPLPPVFLDRPIAHRALHGAGRPENSRAAIRAAVDAGYGIEIDVQRSKDNQAMVFHDYALDRLTGVNGPIQQRTAADLAQLTLIGGDEGVPTLAEVLEIIGGAAPLLIELKDQDGRMGPNIGALEQAVAGAVSGYDGPVAFMSFNPHSAADMARLCPDRPRGLTTCAATADDYPTLPAATRDHLRTMPGLVEMGASFISHDHSDLDSPHVAIQKARGLHVLCWTIRSPAEEAKARRIAENVTFEGYTA</sequence>
<dbReference type="GO" id="GO:0008889">
    <property type="term" value="F:glycerophosphodiester phosphodiesterase activity"/>
    <property type="evidence" value="ECO:0007669"/>
    <property type="project" value="UniProtKB-EC"/>
</dbReference>
<dbReference type="InterPro" id="IPR030395">
    <property type="entry name" value="GP_PDE_dom"/>
</dbReference>
<keyword evidence="2" id="KW-0378">Hydrolase</keyword>
<dbReference type="InterPro" id="IPR017946">
    <property type="entry name" value="PLC-like_Pdiesterase_TIM-brl"/>
</dbReference>
<feature type="domain" description="GP-PDE" evidence="1">
    <location>
        <begin position="10"/>
        <end position="249"/>
    </location>
</feature>
<evidence type="ECO:0000313" key="2">
    <source>
        <dbReference type="EMBL" id="ASP18873.1"/>
    </source>
</evidence>